<reference evidence="1 2" key="1">
    <citation type="journal article" date="2016" name="Sci. Rep.">
        <title>The genome sequence of the outbreeding globe artichoke constructed de novo incorporating a phase-aware low-pass sequencing strategy of F1 progeny.</title>
        <authorList>
            <person name="Scaglione D."/>
            <person name="Reyes-Chin-Wo S."/>
            <person name="Acquadro A."/>
            <person name="Froenicke L."/>
            <person name="Portis E."/>
            <person name="Beitel C."/>
            <person name="Tirone M."/>
            <person name="Mauro R."/>
            <person name="Lo Monaco A."/>
            <person name="Mauromicale G."/>
            <person name="Faccioli P."/>
            <person name="Cattivelli L."/>
            <person name="Rieseberg L."/>
            <person name="Michelmore R."/>
            <person name="Lanteri S."/>
        </authorList>
    </citation>
    <scope>NUCLEOTIDE SEQUENCE [LARGE SCALE GENOMIC DNA]</scope>
    <source>
        <strain evidence="1">2C</strain>
    </source>
</reference>
<dbReference type="AlphaFoldDB" id="A0A118K0A1"/>
<evidence type="ECO:0000313" key="1">
    <source>
        <dbReference type="EMBL" id="KVI00958.1"/>
    </source>
</evidence>
<keyword evidence="2" id="KW-1185">Reference proteome</keyword>
<proteinExistence type="predicted"/>
<organism evidence="1 2">
    <name type="scientific">Cynara cardunculus var. scolymus</name>
    <name type="common">Globe artichoke</name>
    <name type="synonym">Cynara scolymus</name>
    <dbReference type="NCBI Taxonomy" id="59895"/>
    <lineage>
        <taxon>Eukaryota</taxon>
        <taxon>Viridiplantae</taxon>
        <taxon>Streptophyta</taxon>
        <taxon>Embryophyta</taxon>
        <taxon>Tracheophyta</taxon>
        <taxon>Spermatophyta</taxon>
        <taxon>Magnoliopsida</taxon>
        <taxon>eudicotyledons</taxon>
        <taxon>Gunneridae</taxon>
        <taxon>Pentapetalae</taxon>
        <taxon>asterids</taxon>
        <taxon>campanulids</taxon>
        <taxon>Asterales</taxon>
        <taxon>Asteraceae</taxon>
        <taxon>Carduoideae</taxon>
        <taxon>Cardueae</taxon>
        <taxon>Carduinae</taxon>
        <taxon>Cynara</taxon>
    </lineage>
</organism>
<dbReference type="EMBL" id="LEKV01003155">
    <property type="protein sequence ID" value="KVI00958.1"/>
    <property type="molecule type" value="Genomic_DNA"/>
</dbReference>
<name>A0A118K0A1_CYNCS</name>
<gene>
    <name evidence="1" type="ORF">Ccrd_020780</name>
</gene>
<evidence type="ECO:0000313" key="2">
    <source>
        <dbReference type="Proteomes" id="UP000243975"/>
    </source>
</evidence>
<protein>
    <submittedName>
        <fullName evidence="1">Uncharacterized protein</fullName>
    </submittedName>
</protein>
<dbReference type="Proteomes" id="UP000243975">
    <property type="component" value="Unassembled WGS sequence"/>
</dbReference>
<comment type="caution">
    <text evidence="1">The sequence shown here is derived from an EMBL/GenBank/DDBJ whole genome shotgun (WGS) entry which is preliminary data.</text>
</comment>
<sequence>MEDLKTLRIKKQMLQIEKRKDFHQENILKNNLINKLIKNHLTKFVQKVRKIADVRSVVKKDIMQMNVQTGNNIQKKSGY</sequence>
<dbReference type="Gramene" id="KVI00958">
    <property type="protein sequence ID" value="KVI00958"/>
    <property type="gene ID" value="Ccrd_020780"/>
</dbReference>
<accession>A0A118K0A1</accession>